<keyword evidence="9" id="KW-1185">Reference proteome</keyword>
<keyword evidence="2" id="KW-1003">Cell membrane</keyword>
<evidence type="ECO:0000313" key="9">
    <source>
        <dbReference type="Proteomes" id="UP001165583"/>
    </source>
</evidence>
<protein>
    <submittedName>
        <fullName evidence="8">Prepilin peptidase</fullName>
        <ecNumber evidence="8">3.4.23.43</ecNumber>
    </submittedName>
</protein>
<keyword evidence="3 6" id="KW-0812">Transmembrane</keyword>
<organism evidence="8 9">
    <name type="scientific">Novosphingobium mangrovi</name>
    <name type="common">ex Huang et al. 2023</name>
    <dbReference type="NCBI Taxonomy" id="2976432"/>
    <lineage>
        <taxon>Bacteria</taxon>
        <taxon>Pseudomonadati</taxon>
        <taxon>Pseudomonadota</taxon>
        <taxon>Alphaproteobacteria</taxon>
        <taxon>Sphingomonadales</taxon>
        <taxon>Sphingomonadaceae</taxon>
        <taxon>Novosphingobium</taxon>
    </lineage>
</organism>
<evidence type="ECO:0000256" key="5">
    <source>
        <dbReference type="ARBA" id="ARBA00023136"/>
    </source>
</evidence>
<dbReference type="PANTHER" id="PTHR36506:SF1">
    <property type="entry name" value="PREFLAGELLIN PEPTIDASE"/>
    <property type="match status" value="1"/>
</dbReference>
<evidence type="ECO:0000256" key="6">
    <source>
        <dbReference type="SAM" id="Phobius"/>
    </source>
</evidence>
<sequence>MLEAILVLACYALVLAAAIGDVRHRHIPNLLCLVLAGVALFYAIMTNDLAGVGSHLLHAVLALAVGMGLFALGMIGGGDAKLYSAAALAIPFSRALSLLGWTSLVGLVLLVAMMILRRSLALRKKGKTAFTVPYGVAIAGGLMLALLPDLEVVF</sequence>
<dbReference type="RefSeq" id="WP_260046166.1">
    <property type="nucleotide sequence ID" value="NZ_JANZXA010000006.1"/>
</dbReference>
<reference evidence="8" key="1">
    <citation type="submission" date="2022-09" db="EMBL/GenBank/DDBJ databases">
        <title>Novosphingobium sp. Nov., a polycyclic aromatic hydrocarbon-degrading bacterium isolated form mangrove sediments in HongKong.</title>
        <authorList>
            <person name="Hu Z."/>
        </authorList>
    </citation>
    <scope>NUCLEOTIDE SEQUENCE</scope>
    <source>
        <strain evidence="8">HK4-1</strain>
    </source>
</reference>
<feature type="domain" description="Prepilin type IV endopeptidase peptidase" evidence="7">
    <location>
        <begin position="9"/>
        <end position="110"/>
    </location>
</feature>
<keyword evidence="5 6" id="KW-0472">Membrane</keyword>
<comment type="caution">
    <text evidence="8">The sequence shown here is derived from an EMBL/GenBank/DDBJ whole genome shotgun (WGS) entry which is preliminary data.</text>
</comment>
<evidence type="ECO:0000256" key="1">
    <source>
        <dbReference type="ARBA" id="ARBA00004651"/>
    </source>
</evidence>
<feature type="transmembrane region" description="Helical" evidence="6">
    <location>
        <begin position="56"/>
        <end position="75"/>
    </location>
</feature>
<gene>
    <name evidence="8" type="ORF">NZK81_10940</name>
</gene>
<feature type="transmembrane region" description="Helical" evidence="6">
    <location>
        <begin position="26"/>
        <end position="44"/>
    </location>
</feature>
<feature type="transmembrane region" description="Helical" evidence="6">
    <location>
        <begin position="95"/>
        <end position="116"/>
    </location>
</feature>
<name>A0ABT2I5I6_9SPHN</name>
<keyword evidence="8" id="KW-0378">Hydrolase</keyword>
<evidence type="ECO:0000256" key="3">
    <source>
        <dbReference type="ARBA" id="ARBA00022692"/>
    </source>
</evidence>
<dbReference type="GO" id="GO:0004190">
    <property type="term" value="F:aspartic-type endopeptidase activity"/>
    <property type="evidence" value="ECO:0007669"/>
    <property type="project" value="UniProtKB-EC"/>
</dbReference>
<dbReference type="EC" id="3.4.23.43" evidence="8"/>
<dbReference type="InterPro" id="IPR000045">
    <property type="entry name" value="Prepilin_IV_endopep_pep"/>
</dbReference>
<keyword evidence="4 6" id="KW-1133">Transmembrane helix</keyword>
<dbReference type="Pfam" id="PF01478">
    <property type="entry name" value="Peptidase_A24"/>
    <property type="match status" value="1"/>
</dbReference>
<dbReference type="InterPro" id="IPR052218">
    <property type="entry name" value="Preflagellin_Peptidase"/>
</dbReference>
<evidence type="ECO:0000259" key="7">
    <source>
        <dbReference type="Pfam" id="PF01478"/>
    </source>
</evidence>
<dbReference type="Proteomes" id="UP001165583">
    <property type="component" value="Unassembled WGS sequence"/>
</dbReference>
<dbReference type="Gene3D" id="1.20.120.1220">
    <property type="match status" value="1"/>
</dbReference>
<dbReference type="EMBL" id="JANZXA010000006">
    <property type="protein sequence ID" value="MCT2400069.1"/>
    <property type="molecule type" value="Genomic_DNA"/>
</dbReference>
<accession>A0ABT2I5I6</accession>
<feature type="transmembrane region" description="Helical" evidence="6">
    <location>
        <begin position="128"/>
        <end position="147"/>
    </location>
</feature>
<comment type="subcellular location">
    <subcellularLocation>
        <location evidence="1">Cell membrane</location>
        <topology evidence="1">Multi-pass membrane protein</topology>
    </subcellularLocation>
</comment>
<evidence type="ECO:0000256" key="2">
    <source>
        <dbReference type="ARBA" id="ARBA00022475"/>
    </source>
</evidence>
<dbReference type="PANTHER" id="PTHR36506">
    <property type="entry name" value="PREFLAGELLIN PEPTIDASE"/>
    <property type="match status" value="1"/>
</dbReference>
<proteinExistence type="predicted"/>
<evidence type="ECO:0000313" key="8">
    <source>
        <dbReference type="EMBL" id="MCT2400069.1"/>
    </source>
</evidence>
<evidence type="ECO:0000256" key="4">
    <source>
        <dbReference type="ARBA" id="ARBA00022989"/>
    </source>
</evidence>